<evidence type="ECO:0000313" key="1">
    <source>
        <dbReference type="EMBL" id="BBO31585.1"/>
    </source>
</evidence>
<dbReference type="Proteomes" id="UP000326837">
    <property type="component" value="Chromosome"/>
</dbReference>
<dbReference type="EMBL" id="AP021861">
    <property type="protein sequence ID" value="BBO31585.1"/>
    <property type="molecule type" value="Genomic_DNA"/>
</dbReference>
<keyword evidence="2" id="KW-1185">Reference proteome</keyword>
<dbReference type="KEGG" id="lpav:PLANPX_1197"/>
<organism evidence="1 2">
    <name type="scientific">Lacipirellula parvula</name>
    <dbReference type="NCBI Taxonomy" id="2650471"/>
    <lineage>
        <taxon>Bacteria</taxon>
        <taxon>Pseudomonadati</taxon>
        <taxon>Planctomycetota</taxon>
        <taxon>Planctomycetia</taxon>
        <taxon>Pirellulales</taxon>
        <taxon>Lacipirellulaceae</taxon>
        <taxon>Lacipirellula</taxon>
    </lineage>
</organism>
<name>A0A5K7X5B8_9BACT</name>
<sequence>MHYQGLLESPYSHISRRKFAELPFSRTWQDMFSQLEQLDGCRIVRFTGEDRDTWIVFDYRGFEFGMHDRGAIIEFTVSNYDCPEDLLSGVLHHFSEFLSPSMSD</sequence>
<proteinExistence type="predicted"/>
<dbReference type="RefSeq" id="WP_152097701.1">
    <property type="nucleotide sequence ID" value="NZ_AP021861.1"/>
</dbReference>
<gene>
    <name evidence="1" type="ORF">PLANPX_1197</name>
</gene>
<protein>
    <submittedName>
        <fullName evidence="1">Uncharacterized protein</fullName>
    </submittedName>
</protein>
<accession>A0A5K7X5B8</accession>
<evidence type="ECO:0000313" key="2">
    <source>
        <dbReference type="Proteomes" id="UP000326837"/>
    </source>
</evidence>
<dbReference type="AlphaFoldDB" id="A0A5K7X5B8"/>
<reference evidence="2" key="1">
    <citation type="submission" date="2019-10" db="EMBL/GenBank/DDBJ databases">
        <title>Lacipirellula parvula gen. nov., sp. nov., representing a lineage of planctomycetes widespread in freshwater anoxic habitats, and description of the family Lacipirellulaceae.</title>
        <authorList>
            <person name="Dedysh S.N."/>
            <person name="Kulichevskaya I.S."/>
            <person name="Beletsky A.V."/>
            <person name="Rakitin A.L."/>
            <person name="Mardanov A.V."/>
            <person name="Ivanova A.A."/>
            <person name="Saltykova V.X."/>
            <person name="Rijpstra W.I.C."/>
            <person name="Sinninghe Damste J.S."/>
            <person name="Ravin N.V."/>
        </authorList>
    </citation>
    <scope>NUCLEOTIDE SEQUENCE [LARGE SCALE GENOMIC DNA]</scope>
    <source>
        <strain evidence="2">PX69</strain>
    </source>
</reference>